<evidence type="ECO:0000313" key="2">
    <source>
        <dbReference type="Proteomes" id="UP001185927"/>
    </source>
</evidence>
<feature type="non-terminal residue" evidence="1">
    <location>
        <position position="1"/>
    </location>
</feature>
<evidence type="ECO:0000313" key="1">
    <source>
        <dbReference type="EMBL" id="MDV6271607.1"/>
    </source>
</evidence>
<keyword evidence="2" id="KW-1185">Reference proteome</keyword>
<dbReference type="EMBL" id="JAWLKB010000061">
    <property type="protein sequence ID" value="MDV6271607.1"/>
    <property type="molecule type" value="Genomic_DNA"/>
</dbReference>
<name>A0ABU4C532_RHOGO</name>
<dbReference type="Proteomes" id="UP001185927">
    <property type="component" value="Unassembled WGS sequence"/>
</dbReference>
<accession>A0ABU4C532</accession>
<comment type="caution">
    <text evidence="1">The sequence shown here is derived from an EMBL/GenBank/DDBJ whole genome shotgun (WGS) entry which is preliminary data.</text>
</comment>
<protein>
    <submittedName>
        <fullName evidence="1">Acyl-CoA desaturase</fullName>
    </submittedName>
</protein>
<proteinExistence type="predicted"/>
<organism evidence="1 2">
    <name type="scientific">Rhodococcus globerulus</name>
    <dbReference type="NCBI Taxonomy" id="33008"/>
    <lineage>
        <taxon>Bacteria</taxon>
        <taxon>Bacillati</taxon>
        <taxon>Actinomycetota</taxon>
        <taxon>Actinomycetes</taxon>
        <taxon>Mycobacteriales</taxon>
        <taxon>Nocardiaceae</taxon>
        <taxon>Rhodococcus</taxon>
    </lineage>
</organism>
<sequence length="100" mass="11248">LPSNRYAEISTNVRALCEKYDLPYTTGSLARQYLLTLRTIHKLALPDRFLRATADDAPETASELKFRPSFPVPADGKPGRRVGLRTALNNAAARMRRRGY</sequence>
<reference evidence="1 2" key="1">
    <citation type="submission" date="2023-10" db="EMBL/GenBank/DDBJ databases">
        <title>Development of a sustainable strategy for remediation of hydrocarbon-contaminated territories based on the waste exchange concept.</title>
        <authorList>
            <person name="Krivoruchko A."/>
        </authorList>
    </citation>
    <scope>NUCLEOTIDE SEQUENCE [LARGE SCALE GENOMIC DNA]</scope>
    <source>
        <strain evidence="1 2">IEGM 1203</strain>
    </source>
</reference>
<gene>
    <name evidence="1" type="ORF">R3Q16_33990</name>
</gene>